<reference evidence="4" key="2">
    <citation type="submission" date="2025-09" db="UniProtKB">
        <authorList>
            <consortium name="Ensembl"/>
        </authorList>
    </citation>
    <scope>IDENTIFICATION</scope>
</reference>
<organism evidence="4 5">
    <name type="scientific">Junco hyemalis</name>
    <name type="common">Dark-eyed junco</name>
    <dbReference type="NCBI Taxonomy" id="40217"/>
    <lineage>
        <taxon>Eukaryota</taxon>
        <taxon>Metazoa</taxon>
        <taxon>Chordata</taxon>
        <taxon>Craniata</taxon>
        <taxon>Vertebrata</taxon>
        <taxon>Euteleostomi</taxon>
        <taxon>Archelosauria</taxon>
        <taxon>Archosauria</taxon>
        <taxon>Dinosauria</taxon>
        <taxon>Saurischia</taxon>
        <taxon>Theropoda</taxon>
        <taxon>Coelurosauria</taxon>
        <taxon>Aves</taxon>
        <taxon>Neognathae</taxon>
        <taxon>Neoaves</taxon>
        <taxon>Telluraves</taxon>
        <taxon>Australaves</taxon>
        <taxon>Passeriformes</taxon>
        <taxon>Passerellidae</taxon>
        <taxon>Junco</taxon>
    </lineage>
</organism>
<evidence type="ECO:0000256" key="2">
    <source>
        <dbReference type="ARBA" id="ARBA00022737"/>
    </source>
</evidence>
<feature type="region of interest" description="Disordered" evidence="3">
    <location>
        <begin position="613"/>
        <end position="633"/>
    </location>
</feature>
<dbReference type="Gene3D" id="3.80.10.10">
    <property type="entry name" value="Ribonuclease Inhibitor"/>
    <property type="match status" value="1"/>
</dbReference>
<feature type="compositionally biased region" description="Low complexity" evidence="3">
    <location>
        <begin position="440"/>
        <end position="457"/>
    </location>
</feature>
<dbReference type="InterPro" id="IPR040091">
    <property type="entry name" value="LRRC56"/>
</dbReference>
<dbReference type="AlphaFoldDB" id="A0A8C5J8L4"/>
<feature type="compositionally biased region" description="Basic and acidic residues" evidence="3">
    <location>
        <begin position="1"/>
        <end position="11"/>
    </location>
</feature>
<keyword evidence="1" id="KW-0433">Leucine-rich repeat</keyword>
<dbReference type="Pfam" id="PF12799">
    <property type="entry name" value="LRR_4"/>
    <property type="match status" value="1"/>
</dbReference>
<feature type="compositionally biased region" description="Polar residues" evidence="3">
    <location>
        <begin position="280"/>
        <end position="296"/>
    </location>
</feature>
<dbReference type="Proteomes" id="UP000694408">
    <property type="component" value="Unplaced"/>
</dbReference>
<name>A0A8C5J8L4_JUNHY</name>
<reference evidence="4" key="1">
    <citation type="submission" date="2025-08" db="UniProtKB">
        <authorList>
            <consortium name="Ensembl"/>
        </authorList>
    </citation>
    <scope>IDENTIFICATION</scope>
</reference>
<evidence type="ECO:0000256" key="3">
    <source>
        <dbReference type="SAM" id="MobiDB-lite"/>
    </source>
</evidence>
<dbReference type="SUPFAM" id="SSF52058">
    <property type="entry name" value="L domain-like"/>
    <property type="match status" value="1"/>
</dbReference>
<dbReference type="Ensembl" id="ENSJHYT00000018777.1">
    <property type="protein sequence ID" value="ENSJHYP00000015562.1"/>
    <property type="gene ID" value="ENSJHYG00000011951.1"/>
</dbReference>
<evidence type="ECO:0000313" key="5">
    <source>
        <dbReference type="Proteomes" id="UP000694408"/>
    </source>
</evidence>
<proteinExistence type="predicted"/>
<dbReference type="PANTHER" id="PTHR22708:SF0">
    <property type="entry name" value="LEUCINE-RICH REPEAT-CONTAINING PROTEIN 56"/>
    <property type="match status" value="1"/>
</dbReference>
<feature type="region of interest" description="Disordered" evidence="3">
    <location>
        <begin position="440"/>
        <end position="481"/>
    </location>
</feature>
<keyword evidence="2" id="KW-0677">Repeat</keyword>
<feature type="region of interest" description="Disordered" evidence="3">
    <location>
        <begin position="1"/>
        <end position="30"/>
    </location>
</feature>
<accession>A0A8C5J8L4</accession>
<protein>
    <submittedName>
        <fullName evidence="4">Leucine rich repeat containing 56</fullName>
    </submittedName>
</protein>
<sequence length="633" mass="69377">MDLKWNPDRVSHPGSSEDQETDLNWQSNPNPSLLIKDDGELLMDEHLSPRKLKILAGVDDLQQVKALEMRVDTREISLGNFGVHLPNLRELKLNNSLLVSVRDLGTSLSRLRVLWMARCGLSDLDGISSFSSLKELYIAYNNISDLSQLTWLDHLEVLDLEGNNIEDINQVQYLQLCCKLSHLTVEGNLICLKPNAESAEDPDYNYRAEVKKLIPHLKYLDGIPASQTTLLPSKKVHEDSLIIKESIKEGGLAKDISLLDPYLGEVAKQSECSPKPPTTSRPGNAQSSANAGTSRDASLLGGGCPLPDPTVFPDKLFTKDDSSDLTHGLRQVICGNPAKALHVRRQKLGPPAVRPLKPSGLTTENICGSGGGRDLHLEKVSSDLGAWIEQHKGCLQTGQQEQASQALKVNEGEDWSLTDSLGNELREACDEDLIERISFDSSSRSSSGSSQAQEDAGFSNRKRYLIPSPPKNPSPASAVDVAARPWKTRIRRGIKIPSQEEDRQCTQKCWSKAHQEYSAQPLDKEPTLLGLHSTMAASASQGHCQHVGCTSQPRTIPGPAAGPIPGPRIRPIMDESPSKEINHQHPAACSSTKALQRFRPMNSVWPLTARSILQSLPHKSSATKTSQNRSPQS</sequence>
<evidence type="ECO:0000256" key="1">
    <source>
        <dbReference type="ARBA" id="ARBA00022614"/>
    </source>
</evidence>
<feature type="region of interest" description="Disordered" evidence="3">
    <location>
        <begin position="268"/>
        <end position="304"/>
    </location>
</feature>
<dbReference type="PROSITE" id="PS51450">
    <property type="entry name" value="LRR"/>
    <property type="match status" value="2"/>
</dbReference>
<dbReference type="OMA" id="CGTHDLS"/>
<dbReference type="InterPro" id="IPR032675">
    <property type="entry name" value="LRR_dom_sf"/>
</dbReference>
<dbReference type="PANTHER" id="PTHR22708">
    <property type="entry name" value="LEUCINE-RICH REPEAT-CONTAINING PROTEIN 56"/>
    <property type="match status" value="1"/>
</dbReference>
<dbReference type="InterPro" id="IPR025875">
    <property type="entry name" value="Leu-rich_rpt_4"/>
</dbReference>
<dbReference type="InterPro" id="IPR001611">
    <property type="entry name" value="Leu-rich_rpt"/>
</dbReference>
<keyword evidence="5" id="KW-1185">Reference proteome</keyword>
<evidence type="ECO:0000313" key="4">
    <source>
        <dbReference type="Ensembl" id="ENSJHYP00000015562.1"/>
    </source>
</evidence>